<organism evidence="1 2">
    <name type="scientific">Globodera rostochiensis</name>
    <name type="common">Golden nematode worm</name>
    <name type="synonym">Heterodera rostochiensis</name>
    <dbReference type="NCBI Taxonomy" id="31243"/>
    <lineage>
        <taxon>Eukaryota</taxon>
        <taxon>Metazoa</taxon>
        <taxon>Ecdysozoa</taxon>
        <taxon>Nematoda</taxon>
        <taxon>Chromadorea</taxon>
        <taxon>Rhabditida</taxon>
        <taxon>Tylenchina</taxon>
        <taxon>Tylenchomorpha</taxon>
        <taxon>Tylenchoidea</taxon>
        <taxon>Heteroderidae</taxon>
        <taxon>Heteroderinae</taxon>
        <taxon>Globodera</taxon>
    </lineage>
</organism>
<proteinExistence type="predicted"/>
<accession>A0A914HR27</accession>
<dbReference type="WBParaSite" id="Gr19_v10_g3461.t1">
    <property type="protein sequence ID" value="Gr19_v10_g3461.t1"/>
    <property type="gene ID" value="Gr19_v10_g3461"/>
</dbReference>
<dbReference type="Proteomes" id="UP000887572">
    <property type="component" value="Unplaced"/>
</dbReference>
<name>A0A914HR27_GLORO</name>
<protein>
    <submittedName>
        <fullName evidence="2">Uncharacterized protein</fullName>
    </submittedName>
</protein>
<evidence type="ECO:0000313" key="1">
    <source>
        <dbReference type="Proteomes" id="UP000887572"/>
    </source>
</evidence>
<evidence type="ECO:0000313" key="2">
    <source>
        <dbReference type="WBParaSite" id="Gr19_v10_g3461.t1"/>
    </source>
</evidence>
<keyword evidence="1" id="KW-1185">Reference proteome</keyword>
<sequence>MFLLRNEDTTITTHLKITTTSSEQLYFLVKAEEFGDHSSFQLIAAAASAASPKRLASPVEWTLPLTNGAKNLRV</sequence>
<dbReference type="AlphaFoldDB" id="A0A914HR27"/>
<reference evidence="2" key="1">
    <citation type="submission" date="2022-11" db="UniProtKB">
        <authorList>
            <consortium name="WormBaseParasite"/>
        </authorList>
    </citation>
    <scope>IDENTIFICATION</scope>
</reference>